<reference evidence="2" key="1">
    <citation type="submission" date="2020-09" db="EMBL/GenBank/DDBJ databases">
        <title>Whole genome shotgun sequence of Streptomyces xanthophaeus NBRC 12829.</title>
        <authorList>
            <person name="Komaki H."/>
            <person name="Tamura T."/>
        </authorList>
    </citation>
    <scope>NUCLEOTIDE SEQUENCE</scope>
    <source>
        <strain evidence="2">NBRC 12829</strain>
    </source>
</reference>
<comment type="caution">
    <text evidence="2">The sequence shown here is derived from an EMBL/GenBank/DDBJ whole genome shotgun (WGS) entry which is preliminary data.</text>
</comment>
<dbReference type="AlphaFoldDB" id="A0A919GVW7"/>
<feature type="region of interest" description="Disordered" evidence="1">
    <location>
        <begin position="1"/>
        <end position="50"/>
    </location>
</feature>
<feature type="compositionally biased region" description="Low complexity" evidence="1">
    <location>
        <begin position="29"/>
        <end position="43"/>
    </location>
</feature>
<accession>A0A919GVW7</accession>
<gene>
    <name evidence="2" type="ORF">Sxan_26540</name>
</gene>
<dbReference type="Proteomes" id="UP000600026">
    <property type="component" value="Unassembled WGS sequence"/>
</dbReference>
<organism evidence="2 3">
    <name type="scientific">Streptomyces xanthophaeus</name>
    <dbReference type="NCBI Taxonomy" id="67385"/>
    <lineage>
        <taxon>Bacteria</taxon>
        <taxon>Bacillati</taxon>
        <taxon>Actinomycetota</taxon>
        <taxon>Actinomycetes</taxon>
        <taxon>Kitasatosporales</taxon>
        <taxon>Streptomycetaceae</taxon>
        <taxon>Streptomyces</taxon>
    </lineage>
</organism>
<name>A0A919GVW7_9ACTN</name>
<evidence type="ECO:0000313" key="3">
    <source>
        <dbReference type="Proteomes" id="UP000600026"/>
    </source>
</evidence>
<keyword evidence="3" id="KW-1185">Reference proteome</keyword>
<evidence type="ECO:0000256" key="1">
    <source>
        <dbReference type="SAM" id="MobiDB-lite"/>
    </source>
</evidence>
<sequence length="147" mass="16293">MRCPRPPVAGRAARERRYGRAGARRRVQTRAGVHGTGRATAARRVAHGRGARRVDHPIRLDHLLTRAWDLFTRRGTKLHRSFIADASRRVFLRWLLGSGTRRPIREAFMAKGLSGLSVPVRGDPLLVLHPLPGGTSATCTDHERAAS</sequence>
<protein>
    <submittedName>
        <fullName evidence="2">Uncharacterized protein</fullName>
    </submittedName>
</protein>
<evidence type="ECO:0000313" key="2">
    <source>
        <dbReference type="EMBL" id="GHI85290.1"/>
    </source>
</evidence>
<proteinExistence type="predicted"/>
<dbReference type="EMBL" id="BNEE01000006">
    <property type="protein sequence ID" value="GHI85290.1"/>
    <property type="molecule type" value="Genomic_DNA"/>
</dbReference>
<feature type="compositionally biased region" description="Basic residues" evidence="1">
    <location>
        <begin position="19"/>
        <end position="28"/>
    </location>
</feature>